<dbReference type="EMBL" id="JAFKGL010000015">
    <property type="protein sequence ID" value="MBN9413028.1"/>
    <property type="molecule type" value="Genomic_DNA"/>
</dbReference>
<dbReference type="SUPFAM" id="SSF53822">
    <property type="entry name" value="Periplasmic binding protein-like I"/>
    <property type="match status" value="1"/>
</dbReference>
<dbReference type="AlphaFoldDB" id="A0A8J7Q0S9"/>
<name>A0A8J7Q0S9_9PROT</name>
<protein>
    <submittedName>
        <fullName evidence="1">ABC transporter substrate-binding protein</fullName>
    </submittedName>
</protein>
<dbReference type="Proteomes" id="UP000664414">
    <property type="component" value="Unassembled WGS sequence"/>
</dbReference>
<dbReference type="CDD" id="cd06325">
    <property type="entry name" value="PBP1_ABC_unchar_transporter"/>
    <property type="match status" value="1"/>
</dbReference>
<dbReference type="Gene3D" id="3.40.50.2300">
    <property type="match status" value="2"/>
</dbReference>
<dbReference type="PANTHER" id="PTHR35271:SF1">
    <property type="entry name" value="ABC TRANSPORTER, SUBSTRATE-BINDING LIPOPROTEIN"/>
    <property type="match status" value="1"/>
</dbReference>
<proteinExistence type="predicted"/>
<evidence type="ECO:0000313" key="2">
    <source>
        <dbReference type="Proteomes" id="UP000664414"/>
    </source>
</evidence>
<dbReference type="InterPro" id="IPR007487">
    <property type="entry name" value="ABC_transpt-TYRBP-like"/>
</dbReference>
<dbReference type="PANTHER" id="PTHR35271">
    <property type="entry name" value="ABC TRANSPORTER, SUBSTRATE-BINDING LIPOPROTEIN-RELATED"/>
    <property type="match status" value="1"/>
</dbReference>
<evidence type="ECO:0000313" key="1">
    <source>
        <dbReference type="EMBL" id="MBN9413028.1"/>
    </source>
</evidence>
<reference evidence="1" key="1">
    <citation type="submission" date="2021-02" db="EMBL/GenBank/DDBJ databases">
        <title>Thiocyanate and organic carbon inputs drive convergent selection for specific autotrophic Afipia and Thiobacillus strains within complex microbiomes.</title>
        <authorList>
            <person name="Huddy R.J."/>
            <person name="Sachdeva R."/>
            <person name="Kadzinga F."/>
            <person name="Kantor R.S."/>
            <person name="Harrison S.T.L."/>
            <person name="Banfield J.F."/>
        </authorList>
    </citation>
    <scope>NUCLEOTIDE SEQUENCE</scope>
    <source>
        <strain evidence="1">SCN18_10_11_15_R4_P_38_20</strain>
    </source>
</reference>
<sequence>MKILKILLGLSVLILGSLFLFRDKIEPSAQSLKVIAISQIVEHPSLEAVRQGIYDFLSQSGLEEGKDYKVIYKNAQGNMSINNQIAQQLSGMKPDVMVAISTPSAQALASVSHGKNIPLVFAAVTDPLQARLIKDLNKPGDFISGVSDLPPLNAQIELIRELFPTAKKIGILYNPAEVNSTKTISEFQDLAKKFEYEILLAPTTKSSEVLFSAQNLIGKVDILYIPQDNTVVSAISSLISLQYEKKIPCFTSDEVLVQKGAIAAVGTSYYEHGKQVGEIVFKFLENKKGVQIPIAFPRNPQIYINYETAKNLDLSIPDKIAQKAKIYKLEK</sequence>
<dbReference type="Pfam" id="PF04392">
    <property type="entry name" value="ABC_sub_bind"/>
    <property type="match status" value="1"/>
</dbReference>
<comment type="caution">
    <text evidence="1">The sequence shown here is derived from an EMBL/GenBank/DDBJ whole genome shotgun (WGS) entry which is preliminary data.</text>
</comment>
<accession>A0A8J7Q0S9</accession>
<organism evidence="1 2">
    <name type="scientific">Candidatus Paracaedimonas acanthamoebae</name>
    <dbReference type="NCBI Taxonomy" id="244581"/>
    <lineage>
        <taxon>Bacteria</taxon>
        <taxon>Pseudomonadati</taxon>
        <taxon>Pseudomonadota</taxon>
        <taxon>Alphaproteobacteria</taxon>
        <taxon>Holosporales</taxon>
        <taxon>Caedimonadaceae</taxon>
        <taxon>Candidatus Paracaedimonas</taxon>
    </lineage>
</organism>
<dbReference type="InterPro" id="IPR028082">
    <property type="entry name" value="Peripla_BP_I"/>
</dbReference>
<gene>
    <name evidence="1" type="ORF">J0H12_03795</name>
</gene>